<keyword evidence="1" id="KW-1133">Transmembrane helix</keyword>
<organism evidence="2 3">
    <name type="scientific">Rickenella mellea</name>
    <dbReference type="NCBI Taxonomy" id="50990"/>
    <lineage>
        <taxon>Eukaryota</taxon>
        <taxon>Fungi</taxon>
        <taxon>Dikarya</taxon>
        <taxon>Basidiomycota</taxon>
        <taxon>Agaricomycotina</taxon>
        <taxon>Agaricomycetes</taxon>
        <taxon>Hymenochaetales</taxon>
        <taxon>Rickenellaceae</taxon>
        <taxon>Rickenella</taxon>
    </lineage>
</organism>
<accession>A0A4Y7PE96</accession>
<dbReference type="Proteomes" id="UP000294933">
    <property type="component" value="Unassembled WGS sequence"/>
</dbReference>
<dbReference type="OrthoDB" id="10002026at2759"/>
<dbReference type="AlphaFoldDB" id="A0A4Y7PE96"/>
<dbReference type="InterPro" id="IPR004000">
    <property type="entry name" value="Actin"/>
</dbReference>
<dbReference type="Gene3D" id="3.90.640.10">
    <property type="entry name" value="Actin, Chain A, domain 4"/>
    <property type="match status" value="1"/>
</dbReference>
<proteinExistence type="predicted"/>
<evidence type="ECO:0000256" key="1">
    <source>
        <dbReference type="SAM" id="Phobius"/>
    </source>
</evidence>
<dbReference type="EMBL" id="ML170489">
    <property type="protein sequence ID" value="TDL13704.1"/>
    <property type="molecule type" value="Genomic_DNA"/>
</dbReference>
<dbReference type="STRING" id="50990.A0A4Y7PE96"/>
<dbReference type="VEuPathDB" id="FungiDB:BD410DRAFT_817273"/>
<dbReference type="PANTHER" id="PTHR11937">
    <property type="entry name" value="ACTIN"/>
    <property type="match status" value="1"/>
</dbReference>
<dbReference type="Pfam" id="PF00022">
    <property type="entry name" value="Actin"/>
    <property type="match status" value="1"/>
</dbReference>
<keyword evidence="1" id="KW-0812">Transmembrane</keyword>
<keyword evidence="1" id="KW-0472">Membrane</keyword>
<feature type="transmembrane region" description="Helical" evidence="1">
    <location>
        <begin position="12"/>
        <end position="33"/>
    </location>
</feature>
<dbReference type="Gene3D" id="3.30.420.40">
    <property type="match status" value="1"/>
</dbReference>
<gene>
    <name evidence="2" type="ORF">BD410DRAFT_817273</name>
</gene>
<reference evidence="2 3" key="1">
    <citation type="submission" date="2018-06" db="EMBL/GenBank/DDBJ databases">
        <title>A transcriptomic atlas of mushroom development highlights an independent origin of complex multicellularity.</title>
        <authorList>
            <consortium name="DOE Joint Genome Institute"/>
            <person name="Krizsan K."/>
            <person name="Almasi E."/>
            <person name="Merenyi Z."/>
            <person name="Sahu N."/>
            <person name="Viragh M."/>
            <person name="Koszo T."/>
            <person name="Mondo S."/>
            <person name="Kiss B."/>
            <person name="Balint B."/>
            <person name="Kues U."/>
            <person name="Barry K."/>
            <person name="Hegedus J.C."/>
            <person name="Henrissat B."/>
            <person name="Johnson J."/>
            <person name="Lipzen A."/>
            <person name="Ohm R."/>
            <person name="Nagy I."/>
            <person name="Pangilinan J."/>
            <person name="Yan J."/>
            <person name="Xiong Y."/>
            <person name="Grigoriev I.V."/>
            <person name="Hibbett D.S."/>
            <person name="Nagy L.G."/>
        </authorList>
    </citation>
    <scope>NUCLEOTIDE SEQUENCE [LARGE SCALE GENOMIC DNA]</scope>
    <source>
        <strain evidence="2 3">SZMC22713</strain>
    </source>
</reference>
<dbReference type="SUPFAM" id="SSF53067">
    <property type="entry name" value="Actin-like ATPase domain"/>
    <property type="match status" value="1"/>
</dbReference>
<protein>
    <submittedName>
        <fullName evidence="2">Uncharacterized protein</fullName>
    </submittedName>
</protein>
<evidence type="ECO:0000313" key="2">
    <source>
        <dbReference type="EMBL" id="TDL13704.1"/>
    </source>
</evidence>
<name>A0A4Y7PE96_9AGAM</name>
<evidence type="ECO:0000313" key="3">
    <source>
        <dbReference type="Proteomes" id="UP000294933"/>
    </source>
</evidence>
<dbReference type="InterPro" id="IPR043129">
    <property type="entry name" value="ATPase_NBD"/>
</dbReference>
<keyword evidence="3" id="KW-1185">Reference proteome</keyword>
<sequence length="159" mass="17809">MTQNMFKTFITSSFHIAIHALLSLVFFFPHAILRLDRDGRASTEHPIKCLVERVYPFSTTAECEVTAAQSSALEKSYELLDGQAVTIGNERFCVPEALFQPSSLGLETADIHETMCLDIRPDLYDNIVGGTTMTSPRSRCQVTVVAPPEWYVIWTHGKI</sequence>